<feature type="transmembrane region" description="Helical" evidence="7">
    <location>
        <begin position="128"/>
        <end position="146"/>
    </location>
</feature>
<keyword evidence="3" id="KW-1003">Cell membrane</keyword>
<dbReference type="NCBIfam" id="NF009416">
    <property type="entry name" value="PRK12780.1"/>
    <property type="match status" value="1"/>
</dbReference>
<evidence type="ECO:0000256" key="2">
    <source>
        <dbReference type="ARBA" id="ARBA00009772"/>
    </source>
</evidence>
<dbReference type="GO" id="GO:0006605">
    <property type="term" value="P:protein targeting"/>
    <property type="evidence" value="ECO:0007669"/>
    <property type="project" value="InterPro"/>
</dbReference>
<dbReference type="KEGG" id="pgv:SL003B_3864"/>
<dbReference type="OrthoDB" id="9779817at2"/>
<evidence type="ECO:0000256" key="7">
    <source>
        <dbReference type="SAM" id="Phobius"/>
    </source>
</evidence>
<feature type="transmembrane region" description="Helical" evidence="7">
    <location>
        <begin position="220"/>
        <end position="248"/>
    </location>
</feature>
<proteinExistence type="inferred from homology"/>
<evidence type="ECO:0000313" key="9">
    <source>
        <dbReference type="Proteomes" id="UP000008130"/>
    </source>
</evidence>
<accession>F2J4N2</accession>
<comment type="similarity">
    <text evidence="2">Belongs to the FliR/MopE/SpaR family.</text>
</comment>
<dbReference type="PRINTS" id="PR00953">
    <property type="entry name" value="TYPE3IMRPROT"/>
</dbReference>
<dbReference type="InterPro" id="IPR002010">
    <property type="entry name" value="T3SS_IM_R"/>
</dbReference>
<evidence type="ECO:0000256" key="5">
    <source>
        <dbReference type="ARBA" id="ARBA00022989"/>
    </source>
</evidence>
<feature type="transmembrane region" description="Helical" evidence="7">
    <location>
        <begin position="15"/>
        <end position="33"/>
    </location>
</feature>
<name>F2J4N2_POLGS</name>
<comment type="subcellular location">
    <subcellularLocation>
        <location evidence="1">Cell membrane</location>
        <topology evidence="1">Multi-pass membrane protein</topology>
    </subcellularLocation>
</comment>
<keyword evidence="6 7" id="KW-0472">Membrane</keyword>
<evidence type="ECO:0000256" key="1">
    <source>
        <dbReference type="ARBA" id="ARBA00004651"/>
    </source>
</evidence>
<dbReference type="Proteomes" id="UP000008130">
    <property type="component" value="Chromosome"/>
</dbReference>
<evidence type="ECO:0000256" key="3">
    <source>
        <dbReference type="ARBA" id="ARBA00022475"/>
    </source>
</evidence>
<feature type="transmembrane region" description="Helical" evidence="7">
    <location>
        <begin position="183"/>
        <end position="208"/>
    </location>
</feature>
<dbReference type="AlphaFoldDB" id="F2J4N2"/>
<dbReference type="RefSeq" id="WP_013654593.1">
    <property type="nucleotide sequence ID" value="NC_015259.1"/>
</dbReference>
<keyword evidence="4 7" id="KW-0812">Transmembrane</keyword>
<protein>
    <submittedName>
        <fullName evidence="8">Bacterial export protein, family 1</fullName>
    </submittedName>
</protein>
<sequence>MTGAGLLLTQFGPQAVLATFLLFCRIGACLMVIPGFSSDRIAVRIRLLVAVAATLALAPLLLPVMSEALPDMSLATTVRFIVAELFVGLLIGLLGRAFMAALETIGTLVAMAIGMSNIPGVAIDGADALPPLASLMTLTATALIFISGHHWEVFRGLAASYETLPPGGAISLRSGLEQFTEQLATTFVLALRIGSPFIVYSVVVNFAIGLTNKLTPQIPVYFIAMPFVIAGGLYFLFVAVVEAMTVFLDGYVTWLKFG</sequence>
<keyword evidence="9" id="KW-1185">Reference proteome</keyword>
<dbReference type="eggNOG" id="COG1684">
    <property type="taxonomic scope" value="Bacteria"/>
</dbReference>
<dbReference type="GO" id="GO:0005886">
    <property type="term" value="C:plasma membrane"/>
    <property type="evidence" value="ECO:0007669"/>
    <property type="project" value="UniProtKB-SubCell"/>
</dbReference>
<keyword evidence="5 7" id="KW-1133">Transmembrane helix</keyword>
<dbReference type="HOGENOM" id="CLU_063626_3_1_5"/>
<dbReference type="EMBL" id="CP002568">
    <property type="protein sequence ID" value="ADZ72284.1"/>
    <property type="molecule type" value="Genomic_DNA"/>
</dbReference>
<feature type="transmembrane region" description="Helical" evidence="7">
    <location>
        <begin position="45"/>
        <end position="66"/>
    </location>
</feature>
<gene>
    <name evidence="8" type="primary">fliR</name>
    <name evidence="8" type="ordered locus">SL003B_3864</name>
</gene>
<organism evidence="8 9">
    <name type="scientific">Polymorphum gilvum (strain LMG 25793 / CGMCC 1.9160 / SL003B-26A1)</name>
    <dbReference type="NCBI Taxonomy" id="991905"/>
    <lineage>
        <taxon>Bacteria</taxon>
        <taxon>Pseudomonadati</taxon>
        <taxon>Pseudomonadota</taxon>
        <taxon>Alphaproteobacteria</taxon>
        <taxon>Rhodobacterales</taxon>
        <taxon>Paracoccaceae</taxon>
        <taxon>Polymorphum</taxon>
    </lineage>
</organism>
<dbReference type="Pfam" id="PF01311">
    <property type="entry name" value="Bac_export_1"/>
    <property type="match status" value="1"/>
</dbReference>
<dbReference type="PATRIC" id="fig|991905.3.peg.3982"/>
<evidence type="ECO:0000256" key="4">
    <source>
        <dbReference type="ARBA" id="ARBA00022692"/>
    </source>
</evidence>
<evidence type="ECO:0000256" key="6">
    <source>
        <dbReference type="ARBA" id="ARBA00023136"/>
    </source>
</evidence>
<reference evidence="8 9" key="1">
    <citation type="journal article" date="2011" name="J. Bacteriol.">
        <title>Complete genome sequence of Polymorphum gilvum SL003B-26A1T, a crude oil-degrading bacterium from oil-polluted saline soil.</title>
        <authorList>
            <person name="Li S.G."/>
            <person name="Tang Y.Q."/>
            <person name="Nie Y."/>
            <person name="Cai M."/>
            <person name="Wu X.L."/>
        </authorList>
    </citation>
    <scope>NUCLEOTIDE SEQUENCE [LARGE SCALE GENOMIC DNA]</scope>
    <source>
        <strain evidence="9">LMG 25793 / CGMCC 1.9160 / SL003B-26A1</strain>
    </source>
</reference>
<dbReference type="PANTHER" id="PTHR30065:SF1">
    <property type="entry name" value="SURFACE PRESENTATION OF ANTIGENS PROTEIN SPAR"/>
    <property type="match status" value="1"/>
</dbReference>
<feature type="transmembrane region" description="Helical" evidence="7">
    <location>
        <begin position="72"/>
        <end position="94"/>
    </location>
</feature>
<dbReference type="STRING" id="991905.SL003B_3864"/>
<dbReference type="PANTHER" id="PTHR30065">
    <property type="entry name" value="FLAGELLAR BIOSYNTHETIC PROTEIN FLIR"/>
    <property type="match status" value="1"/>
</dbReference>
<feature type="transmembrane region" description="Helical" evidence="7">
    <location>
        <begin position="101"/>
        <end position="122"/>
    </location>
</feature>
<evidence type="ECO:0000313" key="8">
    <source>
        <dbReference type="EMBL" id="ADZ72284.1"/>
    </source>
</evidence>